<evidence type="ECO:0000313" key="3">
    <source>
        <dbReference type="EMBL" id="ABD09595.1"/>
    </source>
</evidence>
<evidence type="ECO:0000256" key="2">
    <source>
        <dbReference type="SAM" id="MobiDB-lite"/>
    </source>
</evidence>
<dbReference type="AlphaFoldDB" id="Q2JGJ7"/>
<feature type="compositionally biased region" description="Polar residues" evidence="2">
    <location>
        <begin position="126"/>
        <end position="139"/>
    </location>
</feature>
<dbReference type="PRINTS" id="PR01950">
    <property type="entry name" value="LANCSUPER"/>
</dbReference>
<feature type="binding site" evidence="1">
    <location>
        <position position="295"/>
    </location>
    <ligand>
        <name>Zn(2+)</name>
        <dbReference type="ChEBI" id="CHEBI:29105"/>
    </ligand>
</feature>
<sequence length="412" mass="43798">MVARAGLIEQLRAGIAEREERLAGQERRVEELAAEVDRLRRAGSRNSGNPSLPPSSDGVLPGRVGPNRAERRAAGGGKKKRGKQPGRTGGRWLGGRTRTGSRRIFRSGCVTVGCRWPGRGRRGSPVRTSPTMSNRPGSTVTQHDLYRVVCGCGRRHVAARPGGVTGLGVVARRLDDLDLLREVLAYLVLLTEPIDGLPGWWCPHGPSRTKAGPPGGHGNHGIAHGITGPAALLALALLDGVRVDGQEQALRTICQWLDTWRRPASEGSWWPEFVTLDDLDCGEPRQRGPLRPSWCYGAPGIARTQQLAARALGDTTREHLAETAFAACIRDPAQLARLTEPGLCHGTAGLLATARRIAADARTPIALAPLLRLHQDTAAAADASPGFLDGSAGAELAVAGTTTSWDACLLLC</sequence>
<dbReference type="InterPro" id="IPR007822">
    <property type="entry name" value="LANC-like"/>
</dbReference>
<feature type="region of interest" description="Disordered" evidence="2">
    <location>
        <begin position="39"/>
        <end position="97"/>
    </location>
</feature>
<dbReference type="PhylomeDB" id="Q2JGJ7"/>
<feature type="binding site" evidence="1">
    <location>
        <position position="344"/>
    </location>
    <ligand>
        <name>Zn(2+)</name>
        <dbReference type="ChEBI" id="CHEBI:29105"/>
    </ligand>
</feature>
<dbReference type="Gene3D" id="1.50.10.20">
    <property type="match status" value="1"/>
</dbReference>
<feature type="region of interest" description="Disordered" evidence="2">
    <location>
        <begin position="120"/>
        <end position="139"/>
    </location>
</feature>
<feature type="binding site" evidence="1">
    <location>
        <position position="345"/>
    </location>
    <ligand>
        <name>Zn(2+)</name>
        <dbReference type="ChEBI" id="CHEBI:29105"/>
    </ligand>
</feature>
<gene>
    <name evidence="3" type="ordered locus">Francci3_0205</name>
</gene>
<dbReference type="Pfam" id="PF05147">
    <property type="entry name" value="LANC_like"/>
    <property type="match status" value="1"/>
</dbReference>
<keyword evidence="1" id="KW-0862">Zinc</keyword>
<dbReference type="KEGG" id="fra:Francci3_0205"/>
<dbReference type="eggNOG" id="COG4403">
    <property type="taxonomic scope" value="Bacteria"/>
</dbReference>
<dbReference type="EMBL" id="CP000249">
    <property type="protein sequence ID" value="ABD09595.1"/>
    <property type="molecule type" value="Genomic_DNA"/>
</dbReference>
<evidence type="ECO:0000256" key="1">
    <source>
        <dbReference type="PIRSR" id="PIRSR607822-1"/>
    </source>
</evidence>
<evidence type="ECO:0000313" key="4">
    <source>
        <dbReference type="Proteomes" id="UP000001937"/>
    </source>
</evidence>
<evidence type="ECO:0008006" key="5">
    <source>
        <dbReference type="Google" id="ProtNLM"/>
    </source>
</evidence>
<dbReference type="InterPro" id="IPR033889">
    <property type="entry name" value="LanC"/>
</dbReference>
<dbReference type="Proteomes" id="UP000001937">
    <property type="component" value="Chromosome"/>
</dbReference>
<keyword evidence="1" id="KW-0479">Metal-binding</keyword>
<dbReference type="SMART" id="SM01260">
    <property type="entry name" value="LANC_like"/>
    <property type="match status" value="1"/>
</dbReference>
<accession>Q2JGJ7</accession>
<proteinExistence type="predicted"/>
<dbReference type="SUPFAM" id="SSF158745">
    <property type="entry name" value="LanC-like"/>
    <property type="match status" value="1"/>
</dbReference>
<name>Q2JGJ7_FRACC</name>
<dbReference type="CDD" id="cd04793">
    <property type="entry name" value="LanC"/>
    <property type="match status" value="1"/>
</dbReference>
<dbReference type="STRING" id="106370.Francci3_0205"/>
<dbReference type="PRINTS" id="PR01955">
    <property type="entry name" value="LANCFRANKIA"/>
</dbReference>
<keyword evidence="4" id="KW-1185">Reference proteome</keyword>
<dbReference type="GO" id="GO:0031179">
    <property type="term" value="P:peptide modification"/>
    <property type="evidence" value="ECO:0007669"/>
    <property type="project" value="InterPro"/>
</dbReference>
<protein>
    <recommendedName>
        <fullName evidence="5">Lanthionine synthetase C-like</fullName>
    </recommendedName>
</protein>
<dbReference type="HOGENOM" id="CLU_666913_0_0_11"/>
<organism evidence="3 4">
    <name type="scientific">Frankia casuarinae (strain DSM 45818 / CECT 9043 / HFP020203 / CcI3)</name>
    <dbReference type="NCBI Taxonomy" id="106370"/>
    <lineage>
        <taxon>Bacteria</taxon>
        <taxon>Bacillati</taxon>
        <taxon>Actinomycetota</taxon>
        <taxon>Actinomycetes</taxon>
        <taxon>Frankiales</taxon>
        <taxon>Frankiaceae</taxon>
        <taxon>Frankia</taxon>
    </lineage>
</organism>
<dbReference type="GO" id="GO:0046872">
    <property type="term" value="F:metal ion binding"/>
    <property type="evidence" value="ECO:0007669"/>
    <property type="project" value="UniProtKB-KW"/>
</dbReference>
<reference evidence="3 4" key="1">
    <citation type="journal article" date="2007" name="Genome Res.">
        <title>Genome characteristics of facultatively symbiotic Frankia sp. strains reflect host range and host plant biogeography.</title>
        <authorList>
            <person name="Normand P."/>
            <person name="Lapierre P."/>
            <person name="Tisa L.S."/>
            <person name="Gogarten J.P."/>
            <person name="Alloisio N."/>
            <person name="Bagnarol E."/>
            <person name="Bassi C.A."/>
            <person name="Berry A.M."/>
            <person name="Bickhart D.M."/>
            <person name="Choisne N."/>
            <person name="Couloux A."/>
            <person name="Cournoyer B."/>
            <person name="Cruveiller S."/>
            <person name="Daubin V."/>
            <person name="Demange N."/>
            <person name="Francino M.P."/>
            <person name="Goltsman E."/>
            <person name="Huang Y."/>
            <person name="Kopp O.R."/>
            <person name="Labarre L."/>
            <person name="Lapidus A."/>
            <person name="Lavire C."/>
            <person name="Marechal J."/>
            <person name="Martinez M."/>
            <person name="Mastronunzio J.E."/>
            <person name="Mullin B.C."/>
            <person name="Niemann J."/>
            <person name="Pujic P."/>
            <person name="Rawnsley T."/>
            <person name="Rouy Z."/>
            <person name="Schenowitz C."/>
            <person name="Sellstedt A."/>
            <person name="Tavares F."/>
            <person name="Tomkins J.P."/>
            <person name="Vallenet D."/>
            <person name="Valverde C."/>
            <person name="Wall L.G."/>
            <person name="Wang Y."/>
            <person name="Medigue C."/>
            <person name="Benson D.R."/>
        </authorList>
    </citation>
    <scope>NUCLEOTIDE SEQUENCE [LARGE SCALE GENOMIC DNA]</scope>
    <source>
        <strain evidence="4">DSM 45818 / CECT 9043 / CcI3</strain>
    </source>
</reference>